<feature type="compositionally biased region" description="Low complexity" evidence="1">
    <location>
        <begin position="71"/>
        <end position="83"/>
    </location>
</feature>
<feature type="compositionally biased region" description="Low complexity" evidence="1">
    <location>
        <begin position="106"/>
        <end position="120"/>
    </location>
</feature>
<reference evidence="2 3" key="1">
    <citation type="journal article" date="2020" name="ISME J.">
        <title>Uncovering the hidden diversity of litter-decomposition mechanisms in mushroom-forming fungi.</title>
        <authorList>
            <person name="Floudas D."/>
            <person name="Bentzer J."/>
            <person name="Ahren D."/>
            <person name="Johansson T."/>
            <person name="Persson P."/>
            <person name="Tunlid A."/>
        </authorList>
    </citation>
    <scope>NUCLEOTIDE SEQUENCE [LARGE SCALE GENOMIC DNA]</scope>
    <source>
        <strain evidence="2 3">CBS 101986</strain>
    </source>
</reference>
<gene>
    <name evidence="2" type="ORF">D9619_006098</name>
</gene>
<comment type="caution">
    <text evidence="2">The sequence shown here is derived from an EMBL/GenBank/DDBJ whole genome shotgun (WGS) entry which is preliminary data.</text>
</comment>
<keyword evidence="3" id="KW-1185">Reference proteome</keyword>
<feature type="compositionally biased region" description="Polar residues" evidence="1">
    <location>
        <begin position="34"/>
        <end position="44"/>
    </location>
</feature>
<proteinExistence type="predicted"/>
<dbReference type="OrthoDB" id="191192at2759"/>
<accession>A0A8H5EXW0</accession>
<sequence>MSSSSSESSSSQTSSSLPKFDPFAVHPFTNCSVTQNVHNPSTPAHTKYAYAYSGRNGIPPSPQNQYPANTSSHSPPKSSSSSHTAGIFVPFRQDTSSPDLADVLKSKSPSKTSTATTSRA</sequence>
<dbReference type="AlphaFoldDB" id="A0A8H5EXW0"/>
<protein>
    <submittedName>
        <fullName evidence="2">Uncharacterized protein</fullName>
    </submittedName>
</protein>
<organism evidence="2 3">
    <name type="scientific">Psilocybe cf. subviscida</name>
    <dbReference type="NCBI Taxonomy" id="2480587"/>
    <lineage>
        <taxon>Eukaryota</taxon>
        <taxon>Fungi</taxon>
        <taxon>Dikarya</taxon>
        <taxon>Basidiomycota</taxon>
        <taxon>Agaricomycotina</taxon>
        <taxon>Agaricomycetes</taxon>
        <taxon>Agaricomycetidae</taxon>
        <taxon>Agaricales</taxon>
        <taxon>Agaricineae</taxon>
        <taxon>Strophariaceae</taxon>
        <taxon>Psilocybe</taxon>
    </lineage>
</organism>
<feature type="region of interest" description="Disordered" evidence="1">
    <location>
        <begin position="34"/>
        <end position="120"/>
    </location>
</feature>
<dbReference type="EMBL" id="JAACJJ010000042">
    <property type="protein sequence ID" value="KAF5316630.1"/>
    <property type="molecule type" value="Genomic_DNA"/>
</dbReference>
<dbReference type="Proteomes" id="UP000567179">
    <property type="component" value="Unassembled WGS sequence"/>
</dbReference>
<evidence type="ECO:0000256" key="1">
    <source>
        <dbReference type="SAM" id="MobiDB-lite"/>
    </source>
</evidence>
<name>A0A8H5EXW0_9AGAR</name>
<evidence type="ECO:0000313" key="2">
    <source>
        <dbReference type="EMBL" id="KAF5316630.1"/>
    </source>
</evidence>
<evidence type="ECO:0000313" key="3">
    <source>
        <dbReference type="Proteomes" id="UP000567179"/>
    </source>
</evidence>